<gene>
    <name evidence="1" type="ORF">BO79DRAFT_191747</name>
</gene>
<protein>
    <submittedName>
        <fullName evidence="1">Hydrolase</fullName>
    </submittedName>
</protein>
<name>A0ACD1IK14_9EURO</name>
<keyword evidence="1" id="KW-0378">Hydrolase</keyword>
<sequence>MASPQTIYLAVSQAHTLASTPETVQALSQQCRQAAKQTPSPDLILFPEAYIGGYPRGATFGAKVGSRDDEGREQYLNYFKDAVDLGDTPEGAGEKWVRRELEGQDGSGSGVRRGDGVREELELVARETGIFIVTGLVERAGGTLYCAVVYVCPKLGVIGKRRKVMPTGSERLVWGQGQPSSLRAVTTTIKGVKLTLAAAICWENYMPLLRHSLYSQNVNLYLAPTADQRDAWAPLMRTIACEGRCFVLSANQCHRKKDQPAWVYGEKSESEEFATRGGSCIVAPSGDMLKGPLWEEVDGMMMVGVDFDDCLRYRLDSDAAGSYSSRNDSFKLIVNGLDISPPL</sequence>
<keyword evidence="2" id="KW-1185">Reference proteome</keyword>
<organism evidence="1 2">
    <name type="scientific">Aspergillus costaricaensis CBS 115574</name>
    <dbReference type="NCBI Taxonomy" id="1448317"/>
    <lineage>
        <taxon>Eukaryota</taxon>
        <taxon>Fungi</taxon>
        <taxon>Dikarya</taxon>
        <taxon>Ascomycota</taxon>
        <taxon>Pezizomycotina</taxon>
        <taxon>Eurotiomycetes</taxon>
        <taxon>Eurotiomycetidae</taxon>
        <taxon>Eurotiales</taxon>
        <taxon>Aspergillaceae</taxon>
        <taxon>Aspergillus</taxon>
        <taxon>Aspergillus subgen. Circumdati</taxon>
    </lineage>
</organism>
<dbReference type="EMBL" id="KZ824543">
    <property type="protein sequence ID" value="RAK90923.1"/>
    <property type="molecule type" value="Genomic_DNA"/>
</dbReference>
<accession>A0ACD1IK14</accession>
<reference evidence="1" key="1">
    <citation type="submission" date="2018-02" db="EMBL/GenBank/DDBJ databases">
        <title>The genomes of Aspergillus section Nigri reveals drivers in fungal speciation.</title>
        <authorList>
            <consortium name="DOE Joint Genome Institute"/>
            <person name="Vesth T.C."/>
            <person name="Nybo J."/>
            <person name="Theobald S."/>
            <person name="Brandl J."/>
            <person name="Frisvad J.C."/>
            <person name="Nielsen K.F."/>
            <person name="Lyhne E.K."/>
            <person name="Kogle M.E."/>
            <person name="Kuo A."/>
            <person name="Riley R."/>
            <person name="Clum A."/>
            <person name="Nolan M."/>
            <person name="Lipzen A."/>
            <person name="Salamov A."/>
            <person name="Henrissat B."/>
            <person name="Wiebenga A."/>
            <person name="De vries R.P."/>
            <person name="Grigoriev I.V."/>
            <person name="Mortensen U.H."/>
            <person name="Andersen M.R."/>
            <person name="Baker S.E."/>
        </authorList>
    </citation>
    <scope>NUCLEOTIDE SEQUENCE</scope>
    <source>
        <strain evidence="1">CBS 115574</strain>
    </source>
</reference>
<proteinExistence type="predicted"/>
<dbReference type="Proteomes" id="UP000249748">
    <property type="component" value="Unassembled WGS sequence"/>
</dbReference>
<evidence type="ECO:0000313" key="2">
    <source>
        <dbReference type="Proteomes" id="UP000249748"/>
    </source>
</evidence>
<evidence type="ECO:0000313" key="1">
    <source>
        <dbReference type="EMBL" id="RAK90923.1"/>
    </source>
</evidence>